<evidence type="ECO:0000256" key="1">
    <source>
        <dbReference type="SAM" id="SignalP"/>
    </source>
</evidence>
<dbReference type="GO" id="GO:0016787">
    <property type="term" value="F:hydrolase activity"/>
    <property type="evidence" value="ECO:0007669"/>
    <property type="project" value="UniProtKB-KW"/>
</dbReference>
<feature type="signal peptide" evidence="1">
    <location>
        <begin position="1"/>
        <end position="22"/>
    </location>
</feature>
<sequence length="127" mass="13861">MNGKFLTILTILFVLLATIASSTPLEKRGDIHVTSPGPGPWKRGSVQVVSWWCNPCSPKDNVVVRIIQYGSGTLPRVVFTGIGKNAHAGSLPFKIGSDWDVKKKYFALVTLARSVRVSGRGVDFTIY</sequence>
<dbReference type="EMBL" id="GDJX01013083">
    <property type="protein sequence ID" value="JAT54853.1"/>
    <property type="molecule type" value="Transcribed_RNA"/>
</dbReference>
<evidence type="ECO:0000313" key="2">
    <source>
        <dbReference type="EMBL" id="JAT54853.1"/>
    </source>
</evidence>
<name>A0A1D1YJP5_9ARAE</name>
<organism evidence="2">
    <name type="scientific">Anthurium amnicola</name>
    <dbReference type="NCBI Taxonomy" id="1678845"/>
    <lineage>
        <taxon>Eukaryota</taxon>
        <taxon>Viridiplantae</taxon>
        <taxon>Streptophyta</taxon>
        <taxon>Embryophyta</taxon>
        <taxon>Tracheophyta</taxon>
        <taxon>Spermatophyta</taxon>
        <taxon>Magnoliopsida</taxon>
        <taxon>Liliopsida</taxon>
        <taxon>Araceae</taxon>
        <taxon>Pothoideae</taxon>
        <taxon>Potheae</taxon>
        <taxon>Anthurium</taxon>
    </lineage>
</organism>
<accession>A0A1D1YJP5</accession>
<keyword evidence="2" id="KW-0378">Hydrolase</keyword>
<proteinExistence type="predicted"/>
<reference evidence="2" key="1">
    <citation type="submission" date="2015-07" db="EMBL/GenBank/DDBJ databases">
        <title>Transcriptome Assembly of Anthurium amnicola.</title>
        <authorList>
            <person name="Suzuki J."/>
        </authorList>
    </citation>
    <scope>NUCLEOTIDE SEQUENCE</scope>
</reference>
<keyword evidence="1" id="KW-0732">Signal</keyword>
<protein>
    <submittedName>
        <fullName evidence="2">Ubiquitin carboxyl-terminal hydrolase 37</fullName>
    </submittedName>
</protein>
<gene>
    <name evidence="2" type="primary">Usp37</name>
    <name evidence="2" type="ORF">g.87293</name>
</gene>
<dbReference type="AlphaFoldDB" id="A0A1D1YJP5"/>
<feature type="chain" id="PRO_5008900275" evidence="1">
    <location>
        <begin position="23"/>
        <end position="127"/>
    </location>
</feature>